<dbReference type="RefSeq" id="WP_189466318.1">
    <property type="nucleotide sequence ID" value="NZ_BMXS01000002.1"/>
</dbReference>
<dbReference type="SUPFAM" id="SSF51695">
    <property type="entry name" value="PLC-like phosphodiesterases"/>
    <property type="match status" value="1"/>
</dbReference>
<reference evidence="3" key="1">
    <citation type="journal article" date="2019" name="Int. J. Syst. Evol. Microbiol.">
        <title>The Global Catalogue of Microorganisms (GCM) 10K type strain sequencing project: providing services to taxonomists for standard genome sequencing and annotation.</title>
        <authorList>
            <consortium name="The Broad Institute Genomics Platform"/>
            <consortium name="The Broad Institute Genome Sequencing Center for Infectious Disease"/>
            <person name="Wu L."/>
            <person name="Ma J."/>
        </authorList>
    </citation>
    <scope>NUCLEOTIDE SEQUENCE [LARGE SCALE GENOMIC DNA]</scope>
    <source>
        <strain evidence="3">KCTC 22228</strain>
    </source>
</reference>
<dbReference type="PANTHER" id="PTHR46211:SF1">
    <property type="entry name" value="GLYCEROPHOSPHODIESTER PHOSPHODIESTERASE, CYTOPLASMIC"/>
    <property type="match status" value="1"/>
</dbReference>
<keyword evidence="3" id="KW-1185">Reference proteome</keyword>
<evidence type="ECO:0000259" key="1">
    <source>
        <dbReference type="PROSITE" id="PS51704"/>
    </source>
</evidence>
<dbReference type="Proteomes" id="UP000653056">
    <property type="component" value="Unassembled WGS sequence"/>
</dbReference>
<evidence type="ECO:0000313" key="2">
    <source>
        <dbReference type="EMBL" id="GGX82455.1"/>
    </source>
</evidence>
<evidence type="ECO:0000313" key="3">
    <source>
        <dbReference type="Proteomes" id="UP000653056"/>
    </source>
</evidence>
<accession>A0ABQ2YID6</accession>
<sequence>MQDTSPILSPVITPRPLPYTVAHRGLSAHAPENTLAAVKAAHRVGCQWVELDVQLLGDGTPVIWHDNGVRRCSDSRGKLAKLNLAKAKALDVGTWFSADFQGERMATLAEMLELLNELDMGLNLELKVNRGRDAQALVDAALPMTLGALPAERLIVSSFNSQALKAARGLEPDAQRLRLGILYEKPTRQWHEEAERLEAYSLHVDWRRLKEKRAREIKDAGYRLLCYTANDPVAFARLWPWGVDSVISDDPSLFEHHLPDSSQQRI</sequence>
<gene>
    <name evidence="2" type="primary">ugpQ</name>
    <name evidence="2" type="ORF">GCM10007160_07310</name>
</gene>
<dbReference type="InterPro" id="IPR030395">
    <property type="entry name" value="GP_PDE_dom"/>
</dbReference>
<dbReference type="PANTHER" id="PTHR46211">
    <property type="entry name" value="GLYCEROPHOSPHORYL DIESTER PHOSPHODIESTERASE"/>
    <property type="match status" value="1"/>
</dbReference>
<feature type="domain" description="GP-PDE" evidence="1">
    <location>
        <begin position="18"/>
        <end position="258"/>
    </location>
</feature>
<comment type="caution">
    <text evidence="2">The sequence shown here is derived from an EMBL/GenBank/DDBJ whole genome shotgun (WGS) entry which is preliminary data.</text>
</comment>
<dbReference type="EMBL" id="BMXS01000002">
    <property type="protein sequence ID" value="GGX82455.1"/>
    <property type="molecule type" value="Genomic_DNA"/>
</dbReference>
<dbReference type="Gene3D" id="3.20.20.190">
    <property type="entry name" value="Phosphatidylinositol (PI) phosphodiesterase"/>
    <property type="match status" value="1"/>
</dbReference>
<proteinExistence type="predicted"/>
<protein>
    <submittedName>
        <fullName evidence="2">Glycerophosphoryl diester phosphodiesterase</fullName>
    </submittedName>
</protein>
<dbReference type="PROSITE" id="PS51704">
    <property type="entry name" value="GP_PDE"/>
    <property type="match status" value="1"/>
</dbReference>
<name>A0ABQ2YID6_9GAMM</name>
<dbReference type="Pfam" id="PF03009">
    <property type="entry name" value="GDPD"/>
    <property type="match status" value="1"/>
</dbReference>
<dbReference type="CDD" id="cd08562">
    <property type="entry name" value="GDPD_EcUgpQ_like"/>
    <property type="match status" value="1"/>
</dbReference>
<organism evidence="2 3">
    <name type="scientific">Litchfieldella qijiaojingensis</name>
    <dbReference type="NCBI Taxonomy" id="980347"/>
    <lineage>
        <taxon>Bacteria</taxon>
        <taxon>Pseudomonadati</taxon>
        <taxon>Pseudomonadota</taxon>
        <taxon>Gammaproteobacteria</taxon>
        <taxon>Oceanospirillales</taxon>
        <taxon>Halomonadaceae</taxon>
        <taxon>Litchfieldella</taxon>
    </lineage>
</organism>
<dbReference type="InterPro" id="IPR017946">
    <property type="entry name" value="PLC-like_Pdiesterase_TIM-brl"/>
</dbReference>